<dbReference type="AlphaFoldDB" id="G9Y171"/>
<reference evidence="5 6" key="1">
    <citation type="submission" date="2011-08" db="EMBL/GenBank/DDBJ databases">
        <authorList>
            <person name="Weinstock G."/>
            <person name="Sodergren E."/>
            <person name="Clifton S."/>
            <person name="Fulton L."/>
            <person name="Fulton B."/>
            <person name="Courtney L."/>
            <person name="Fronick C."/>
            <person name="Harrison M."/>
            <person name="Strong C."/>
            <person name="Farmer C."/>
            <person name="Delahaunty K."/>
            <person name="Markovic C."/>
            <person name="Hall O."/>
            <person name="Minx P."/>
            <person name="Tomlinson C."/>
            <person name="Mitreva M."/>
            <person name="Hou S."/>
            <person name="Chen J."/>
            <person name="Wollam A."/>
            <person name="Pepin K.H."/>
            <person name="Johnson M."/>
            <person name="Bhonagiri V."/>
            <person name="Zhang X."/>
            <person name="Suruliraj S."/>
            <person name="Warren W."/>
            <person name="Chinwalla A."/>
            <person name="Mardis E.R."/>
            <person name="Wilson R.K."/>
        </authorList>
    </citation>
    <scope>NUCLEOTIDE SEQUENCE [LARGE SCALE GENOMIC DNA]</scope>
    <source>
        <strain evidence="5 6">ATCC 51873</strain>
    </source>
</reference>
<dbReference type="GO" id="GO:0008236">
    <property type="term" value="F:serine-type peptidase activity"/>
    <property type="evidence" value="ECO:0007669"/>
    <property type="project" value="UniProtKB-KW"/>
</dbReference>
<dbReference type="Proteomes" id="UP000005959">
    <property type="component" value="Unassembled WGS sequence"/>
</dbReference>
<dbReference type="PATRIC" id="fig|1002364.3.peg.256"/>
<evidence type="ECO:0000313" key="5">
    <source>
        <dbReference type="EMBL" id="EHM48272.1"/>
    </source>
</evidence>
<dbReference type="Gene3D" id="3.40.50.880">
    <property type="match status" value="1"/>
</dbReference>
<evidence type="ECO:0000256" key="3">
    <source>
        <dbReference type="ARBA" id="ARBA00022801"/>
    </source>
</evidence>
<evidence type="ECO:0000313" key="6">
    <source>
        <dbReference type="Proteomes" id="UP000005959"/>
    </source>
</evidence>
<dbReference type="InterPro" id="IPR029062">
    <property type="entry name" value="Class_I_gatase-like"/>
</dbReference>
<dbReference type="CDD" id="cd03146">
    <property type="entry name" value="GAT1_Peptidase_E"/>
    <property type="match status" value="1"/>
</dbReference>
<keyword evidence="2" id="KW-0645">Protease</keyword>
<dbReference type="InterPro" id="IPR005320">
    <property type="entry name" value="Peptidase_S51"/>
</dbReference>
<dbReference type="NCBIfam" id="NF003642">
    <property type="entry name" value="PRK05282.1"/>
    <property type="match status" value="1"/>
</dbReference>
<dbReference type="PANTHER" id="PTHR20842:SF0">
    <property type="entry name" value="ALPHA-ASPARTYL DIPEPTIDASE"/>
    <property type="match status" value="1"/>
</dbReference>
<comment type="similarity">
    <text evidence="1">Belongs to the peptidase S51 family.</text>
</comment>
<protein>
    <submittedName>
        <fullName evidence="5">Dipeptidase E</fullName>
    </submittedName>
</protein>
<gene>
    <name evidence="5" type="ORF">HMPREF0454_00286</name>
</gene>
<evidence type="ECO:0000256" key="2">
    <source>
        <dbReference type="ARBA" id="ARBA00022670"/>
    </source>
</evidence>
<keyword evidence="3" id="KW-0378">Hydrolase</keyword>
<dbReference type="EMBL" id="AGCI01000005">
    <property type="protein sequence ID" value="EHM48272.1"/>
    <property type="molecule type" value="Genomic_DNA"/>
</dbReference>
<evidence type="ECO:0000256" key="1">
    <source>
        <dbReference type="ARBA" id="ARBA00006534"/>
    </source>
</evidence>
<dbReference type="SUPFAM" id="SSF52317">
    <property type="entry name" value="Class I glutamine amidotransferase-like"/>
    <property type="match status" value="1"/>
</dbReference>
<dbReference type="PANTHER" id="PTHR20842">
    <property type="entry name" value="PROTEASE S51 ALPHA-ASPARTYL DIPEPTIDASE"/>
    <property type="match status" value="1"/>
</dbReference>
<proteinExistence type="inferred from homology"/>
<dbReference type="HOGENOM" id="CLU_071689_0_0_6"/>
<evidence type="ECO:0000256" key="4">
    <source>
        <dbReference type="ARBA" id="ARBA00022825"/>
    </source>
</evidence>
<accession>G9Y171</accession>
<sequence length="247" mass="27447">MSGDIFMELFLLSNGKVSGESELLGYAKGPIQSMLLSKKIRSAVLVPYAVIRGDYDARAAELENSLGIKVTSLHHSSDPVKTIEEAECILVSGGNTWLLNQMLHEKGLVVPIQRAVREREIPYIGWSAGCNVATPSIRTTNDMPVRNSVVLPALGLFPVQINPHYIDAHLSGHMGETRDERIAEFCAINPSEYVIALREGSLLHVAGDELEYYSVKAQGFKVFRHNQETQEYFDTQALAEMVPFRCR</sequence>
<keyword evidence="4" id="KW-0720">Serine protease</keyword>
<comment type="caution">
    <text evidence="5">The sequence shown here is derived from an EMBL/GenBank/DDBJ whole genome shotgun (WGS) entry which is preliminary data.</text>
</comment>
<dbReference type="Pfam" id="PF03575">
    <property type="entry name" value="Peptidase_S51"/>
    <property type="match status" value="1"/>
</dbReference>
<organism evidence="5 6">
    <name type="scientific">Hafnia alvei ATCC 51873</name>
    <dbReference type="NCBI Taxonomy" id="1002364"/>
    <lineage>
        <taxon>Bacteria</taxon>
        <taxon>Pseudomonadati</taxon>
        <taxon>Pseudomonadota</taxon>
        <taxon>Gammaproteobacteria</taxon>
        <taxon>Enterobacterales</taxon>
        <taxon>Hafniaceae</taxon>
        <taxon>Hafnia</taxon>
    </lineage>
</organism>
<name>G9Y171_HAFAL</name>
<dbReference type="GO" id="GO:0006508">
    <property type="term" value="P:proteolysis"/>
    <property type="evidence" value="ECO:0007669"/>
    <property type="project" value="UniProtKB-KW"/>
</dbReference>